<accession>A0A2T2NXY1</accession>
<dbReference type="Gene3D" id="3.40.50.300">
    <property type="entry name" value="P-loop containing nucleotide triphosphate hydrolases"/>
    <property type="match status" value="1"/>
</dbReference>
<dbReference type="OrthoDB" id="3650366at2759"/>
<evidence type="ECO:0000313" key="1">
    <source>
        <dbReference type="EMBL" id="PSN70274.1"/>
    </source>
</evidence>
<gene>
    <name evidence="1" type="ORF">BS50DRAFT_488454</name>
</gene>
<evidence type="ECO:0000313" key="2">
    <source>
        <dbReference type="Proteomes" id="UP000240883"/>
    </source>
</evidence>
<dbReference type="EMBL" id="KZ678132">
    <property type="protein sequence ID" value="PSN70274.1"/>
    <property type="molecule type" value="Genomic_DNA"/>
</dbReference>
<sequence length="332" mass="37646">MATKDCRSLALFSHPRTGSNLLLKILNIDEQPSVLSESASQISSHIFTPAIKLQFDDRGQARRFCDWSEDEQNILKKRYKKGLIELMEYVNCAEVSGKMAFFREHTISIADPVAQHSFFSGTNLEQEAPWSMPLAGQLENERTLLNNTMLPDDLLKECFPIFLIRHPALAFPSYCRVISGTDSSKTKVLQQAAIVNTYHWTRSLYDCYRKAFGIRGIVLDADDIMTDPNLIIGFSKHIGLDPSKLKFTWTASSSAKEIAATQARNAQHKEFMATLETSTGVRKDKTSSQINIDKEKTKWIEEFGEELGTHLGVWVTEAMKDYTYLHSNKFSM</sequence>
<organism evidence="1 2">
    <name type="scientific">Corynespora cassiicola Philippines</name>
    <dbReference type="NCBI Taxonomy" id="1448308"/>
    <lineage>
        <taxon>Eukaryota</taxon>
        <taxon>Fungi</taxon>
        <taxon>Dikarya</taxon>
        <taxon>Ascomycota</taxon>
        <taxon>Pezizomycotina</taxon>
        <taxon>Dothideomycetes</taxon>
        <taxon>Pleosporomycetidae</taxon>
        <taxon>Pleosporales</taxon>
        <taxon>Corynesporascaceae</taxon>
        <taxon>Corynespora</taxon>
    </lineage>
</organism>
<keyword evidence="2" id="KW-1185">Reference proteome</keyword>
<evidence type="ECO:0008006" key="3">
    <source>
        <dbReference type="Google" id="ProtNLM"/>
    </source>
</evidence>
<dbReference type="InterPro" id="IPR053226">
    <property type="entry name" value="Pyrrolopyrazine_biosynth_F"/>
</dbReference>
<dbReference type="PANTHER" id="PTHR48419:SF1">
    <property type="entry name" value="SULFOTRANSFERASE DOMAIN-CONTAINING PROTEIN"/>
    <property type="match status" value="1"/>
</dbReference>
<reference evidence="1 2" key="1">
    <citation type="journal article" date="2018" name="Front. Microbiol.">
        <title>Genome-Wide Analysis of Corynespora cassiicola Leaf Fall Disease Putative Effectors.</title>
        <authorList>
            <person name="Lopez D."/>
            <person name="Ribeiro S."/>
            <person name="Label P."/>
            <person name="Fumanal B."/>
            <person name="Venisse J.S."/>
            <person name="Kohler A."/>
            <person name="de Oliveira R.R."/>
            <person name="Labutti K."/>
            <person name="Lipzen A."/>
            <person name="Lail K."/>
            <person name="Bauer D."/>
            <person name="Ohm R.A."/>
            <person name="Barry K.W."/>
            <person name="Spatafora J."/>
            <person name="Grigoriev I.V."/>
            <person name="Martin F.M."/>
            <person name="Pujade-Renaud V."/>
        </authorList>
    </citation>
    <scope>NUCLEOTIDE SEQUENCE [LARGE SCALE GENOMIC DNA]</scope>
    <source>
        <strain evidence="1 2">Philippines</strain>
    </source>
</reference>
<dbReference type="Proteomes" id="UP000240883">
    <property type="component" value="Unassembled WGS sequence"/>
</dbReference>
<dbReference type="STRING" id="1448308.A0A2T2NXY1"/>
<protein>
    <recommendedName>
        <fullName evidence="3">P-loop containing nucleoside triphosphate hydrolase protein</fullName>
    </recommendedName>
</protein>
<dbReference type="PANTHER" id="PTHR48419">
    <property type="entry name" value="SULFOTRANSFERASE DOMAIN-CONTAINING PROTEIN"/>
    <property type="match status" value="1"/>
</dbReference>
<dbReference type="SUPFAM" id="SSF52540">
    <property type="entry name" value="P-loop containing nucleoside triphosphate hydrolases"/>
    <property type="match status" value="1"/>
</dbReference>
<dbReference type="InterPro" id="IPR027417">
    <property type="entry name" value="P-loop_NTPase"/>
</dbReference>
<proteinExistence type="predicted"/>
<dbReference type="AlphaFoldDB" id="A0A2T2NXY1"/>
<name>A0A2T2NXY1_CORCC</name>